<dbReference type="InterPro" id="IPR036689">
    <property type="entry name" value="ESAT-6-like_sf"/>
</dbReference>
<keyword evidence="2" id="KW-1185">Reference proteome</keyword>
<gene>
    <name evidence="1" type="ORF">FYJ24_07375</name>
</gene>
<accession>A0A6N7W5J6</accession>
<dbReference type="Proteomes" id="UP000470875">
    <property type="component" value="Unassembled WGS sequence"/>
</dbReference>
<name>A0A6N7W5J6_9ACTO</name>
<dbReference type="Pfam" id="PF06013">
    <property type="entry name" value="WXG100"/>
    <property type="match status" value="1"/>
</dbReference>
<proteinExistence type="predicted"/>
<comment type="caution">
    <text evidence="1">The sequence shown here is derived from an EMBL/GenBank/DDBJ whole genome shotgun (WGS) entry which is preliminary data.</text>
</comment>
<dbReference type="RefSeq" id="WP_154545092.1">
    <property type="nucleotide sequence ID" value="NZ_VULO01000008.1"/>
</dbReference>
<dbReference type="InterPro" id="IPR010310">
    <property type="entry name" value="T7SS_ESAT-6-like"/>
</dbReference>
<dbReference type="EMBL" id="VULO01000008">
    <property type="protein sequence ID" value="MSS84585.1"/>
    <property type="molecule type" value="Genomic_DNA"/>
</dbReference>
<dbReference type="SUPFAM" id="SSF140453">
    <property type="entry name" value="EsxAB dimer-like"/>
    <property type="match status" value="1"/>
</dbReference>
<protein>
    <submittedName>
        <fullName evidence="1">WXG100 family type VII secretion target</fullName>
    </submittedName>
</protein>
<sequence>MANVNVTYQDLESVRGRLESGQSDIEGKLTELKNAVDELVSAGFQTDQASGAFQTSYEEFNRGATETISGLEGMRLFLQKAAEAFEQLDSELSSAISG</sequence>
<dbReference type="AlphaFoldDB" id="A0A6N7W5J6"/>
<reference evidence="1 2" key="1">
    <citation type="submission" date="2019-08" db="EMBL/GenBank/DDBJ databases">
        <title>In-depth cultivation of the pig gut microbiome towards novel bacterial diversity and tailored functional studies.</title>
        <authorList>
            <person name="Wylensek D."/>
            <person name="Hitch T.C.A."/>
            <person name="Clavel T."/>
        </authorList>
    </citation>
    <scope>NUCLEOTIDE SEQUENCE [LARGE SCALE GENOMIC DNA]</scope>
    <source>
        <strain evidence="1 2">WB03_NA08</strain>
    </source>
</reference>
<dbReference type="Gene3D" id="1.10.287.1060">
    <property type="entry name" value="ESAT-6-like"/>
    <property type="match status" value="1"/>
</dbReference>
<evidence type="ECO:0000313" key="1">
    <source>
        <dbReference type="EMBL" id="MSS84585.1"/>
    </source>
</evidence>
<organism evidence="1 2">
    <name type="scientific">Scrofimicrobium canadense</name>
    <dbReference type="NCBI Taxonomy" id="2652290"/>
    <lineage>
        <taxon>Bacteria</taxon>
        <taxon>Bacillati</taxon>
        <taxon>Actinomycetota</taxon>
        <taxon>Actinomycetes</taxon>
        <taxon>Actinomycetales</taxon>
        <taxon>Actinomycetaceae</taxon>
        <taxon>Scrofimicrobium</taxon>
    </lineage>
</organism>
<evidence type="ECO:0000313" key="2">
    <source>
        <dbReference type="Proteomes" id="UP000470875"/>
    </source>
</evidence>